<gene>
    <name evidence="2" type="ordered locus">Fraau_1463</name>
</gene>
<dbReference type="RefSeq" id="WP_014402891.1">
    <property type="nucleotide sequence ID" value="NC_017033.1"/>
</dbReference>
<sequence>MRLVALVFISALAFFATISNARSATIDEAIHPDAVQQRFLRIFFSNDLLTFVHGGKSEHAELWRKLVIPSTRDLTIATEFMQNPIGADAKYRNKYTFVNGYFGGAEKFSDDDFIIKMQMVTAYISVRDSKFLEMAKPGDRIDMACIVHGKGVEFVEMGSCVQQDEVITELAKIAMDAFLHGPINLERIIQTEMAIQFDELEPKNTLCRHGDDKSCIADMNNMSDRLQAALIAWGKANANSLKPLLKAVPK</sequence>
<dbReference type="AlphaFoldDB" id="H8L642"/>
<feature type="chain" id="PRO_5003615686" description="Secreted protein" evidence="1">
    <location>
        <begin position="22"/>
        <end position="250"/>
    </location>
</feature>
<evidence type="ECO:0000313" key="3">
    <source>
        <dbReference type="Proteomes" id="UP000005234"/>
    </source>
</evidence>
<proteinExistence type="predicted"/>
<keyword evidence="1" id="KW-0732">Signal</keyword>
<evidence type="ECO:0008006" key="4">
    <source>
        <dbReference type="Google" id="ProtNLM"/>
    </source>
</evidence>
<dbReference type="KEGG" id="fau:Fraau_1463"/>
<organism evidence="2 3">
    <name type="scientific">Frateuria aurantia (strain ATCC 33424 / DSM 6220 / KCTC 2777 / LMG 1558 / NBRC 3245 / NCIMB 13370)</name>
    <name type="common">Acetobacter aurantius</name>
    <dbReference type="NCBI Taxonomy" id="767434"/>
    <lineage>
        <taxon>Bacteria</taxon>
        <taxon>Pseudomonadati</taxon>
        <taxon>Pseudomonadota</taxon>
        <taxon>Gammaproteobacteria</taxon>
        <taxon>Lysobacterales</taxon>
        <taxon>Rhodanobacteraceae</taxon>
        <taxon>Frateuria</taxon>
    </lineage>
</organism>
<dbReference type="HOGENOM" id="CLU_1110150_0_0_6"/>
<dbReference type="EMBL" id="CP003350">
    <property type="protein sequence ID" value="AFC85886.1"/>
    <property type="molecule type" value="Genomic_DNA"/>
</dbReference>
<feature type="signal peptide" evidence="1">
    <location>
        <begin position="1"/>
        <end position="21"/>
    </location>
</feature>
<accession>H8L642</accession>
<evidence type="ECO:0000313" key="2">
    <source>
        <dbReference type="EMBL" id="AFC85886.1"/>
    </source>
</evidence>
<keyword evidence="3" id="KW-1185">Reference proteome</keyword>
<reference evidence="2" key="1">
    <citation type="submission" date="2012-02" db="EMBL/GenBank/DDBJ databases">
        <title>The complete genome of Frateuria aurantia DSM 6220.</title>
        <authorList>
            <consortium name="US DOE Joint Genome Institute (JGI-PGF)"/>
            <person name="Lucas S."/>
            <person name="Copeland A."/>
            <person name="Lapidus A."/>
            <person name="Glavina del Rio T."/>
            <person name="Dalin E."/>
            <person name="Tice H."/>
            <person name="Bruce D."/>
            <person name="Goodwin L."/>
            <person name="Pitluck S."/>
            <person name="Peters L."/>
            <person name="Ovchinnikova G."/>
            <person name="Teshima H."/>
            <person name="Kyrpides N."/>
            <person name="Mavromatis K."/>
            <person name="Ivanova N."/>
            <person name="Brettin T."/>
            <person name="Detter J.C."/>
            <person name="Han C."/>
            <person name="Larimer F."/>
            <person name="Land M."/>
            <person name="Hauser L."/>
            <person name="Markowitz V."/>
            <person name="Cheng J.-F."/>
            <person name="Hugenholtz P."/>
            <person name="Woyke T."/>
            <person name="Wu D."/>
            <person name="Brambilla E."/>
            <person name="Klenk H.-P."/>
            <person name="Eisen J.A."/>
        </authorList>
    </citation>
    <scope>NUCLEOTIDE SEQUENCE</scope>
    <source>
        <strain evidence="2">DSM 6220</strain>
    </source>
</reference>
<protein>
    <recommendedName>
        <fullName evidence="4">Secreted protein</fullName>
    </recommendedName>
</protein>
<name>H8L642_FRAAD</name>
<dbReference type="Proteomes" id="UP000005234">
    <property type="component" value="Chromosome"/>
</dbReference>
<evidence type="ECO:0000256" key="1">
    <source>
        <dbReference type="SAM" id="SignalP"/>
    </source>
</evidence>